<reference evidence="3 4" key="1">
    <citation type="submission" date="2017-04" db="EMBL/GenBank/DDBJ databases">
        <title>Novel microbial lineages endemic to geothermal iron-oxide mats fill important gaps in the evolutionary history of Archaea.</title>
        <authorList>
            <person name="Jay Z.J."/>
            <person name="Beam J.P."/>
            <person name="Dlakic M."/>
            <person name="Rusch D.B."/>
            <person name="Kozubal M.A."/>
            <person name="Inskeep W.P."/>
        </authorList>
    </citation>
    <scope>NUCLEOTIDE SEQUENCE [LARGE SCALE GENOMIC DNA]</scope>
    <source>
        <strain evidence="3">OSP_D</strain>
    </source>
</reference>
<protein>
    <recommendedName>
        <fullName evidence="2">CRISPR type III-associated protein domain-containing protein</fullName>
    </recommendedName>
</protein>
<evidence type="ECO:0000259" key="2">
    <source>
        <dbReference type="Pfam" id="PF03787"/>
    </source>
</evidence>
<dbReference type="InterPro" id="IPR005537">
    <property type="entry name" value="RAMP_III_fam"/>
</dbReference>
<dbReference type="EMBL" id="NEXC01000177">
    <property type="protein sequence ID" value="PSN81716.1"/>
    <property type="molecule type" value="Genomic_DNA"/>
</dbReference>
<dbReference type="InterPro" id="IPR052216">
    <property type="entry name" value="CRISPR_Csm3_endoribonuclease"/>
</dbReference>
<sequence>MKMKELYKIIGADHQFLDSLILYKGVFVNESPLRIGAGRGAKLGQVDLPVLKDAKERPYIPGSSLKGVMRSTVEIMLRSENKVVCDVMMDKTCAFKVSFGVGLIEQYSTEENLQKEKIESLGKRLAYRFGSNKDITTLINKINEAKKELDRLKEVFKEELSPCLACKLFGNQALSSHVVVYNAYSEETVNTSTITRVAIDRFTNASLGKALFIAEFIPPYYSWNFSLRTYNLEGESLQLFNRLLELMRNQGIHVGSMQSAGFGLIKIKSLEQKEVVYKGGMLGE</sequence>
<gene>
    <name evidence="3" type="ORF">B9Q01_10555</name>
</gene>
<evidence type="ECO:0000313" key="4">
    <source>
        <dbReference type="Proteomes" id="UP000240880"/>
    </source>
</evidence>
<organism evidence="3 4">
    <name type="scientific">Candidatus Marsarchaeota G1 archaeon OSP_D</name>
    <dbReference type="NCBI Taxonomy" id="1978155"/>
    <lineage>
        <taxon>Archaea</taxon>
        <taxon>Candidatus Marsarchaeota</taxon>
        <taxon>Candidatus Marsarchaeota group 1</taxon>
    </lineage>
</organism>
<dbReference type="AlphaFoldDB" id="A0A2R6A5P7"/>
<name>A0A2R6A5P7_9ARCH</name>
<dbReference type="PANTHER" id="PTHR35579:SF6">
    <property type="entry name" value="DUF324 DOMAIN-CONTAINING PROTEIN"/>
    <property type="match status" value="1"/>
</dbReference>
<dbReference type="Proteomes" id="UP000240880">
    <property type="component" value="Unassembled WGS sequence"/>
</dbReference>
<dbReference type="PANTHER" id="PTHR35579">
    <property type="entry name" value="CRISPR SYSTEM CMS ENDORIBONUCLEASE CSM3"/>
    <property type="match status" value="1"/>
</dbReference>
<dbReference type="Pfam" id="PF03787">
    <property type="entry name" value="RAMPs"/>
    <property type="match status" value="1"/>
</dbReference>
<proteinExistence type="predicted"/>
<dbReference type="GO" id="GO:0051607">
    <property type="term" value="P:defense response to virus"/>
    <property type="evidence" value="ECO:0007669"/>
    <property type="project" value="UniProtKB-KW"/>
</dbReference>
<evidence type="ECO:0000313" key="3">
    <source>
        <dbReference type="EMBL" id="PSN81716.1"/>
    </source>
</evidence>
<keyword evidence="1" id="KW-0051">Antiviral defense</keyword>
<feature type="domain" description="CRISPR type III-associated protein" evidence="2">
    <location>
        <begin position="30"/>
        <end position="266"/>
    </location>
</feature>
<evidence type="ECO:0000256" key="1">
    <source>
        <dbReference type="ARBA" id="ARBA00023118"/>
    </source>
</evidence>
<accession>A0A2R6A5P7</accession>
<comment type="caution">
    <text evidence="3">The sequence shown here is derived from an EMBL/GenBank/DDBJ whole genome shotgun (WGS) entry which is preliminary data.</text>
</comment>